<protein>
    <submittedName>
        <fullName evidence="2">Uncharacterized protein</fullName>
    </submittedName>
</protein>
<organism evidence="2 3">
    <name type="scientific">Microthyrium microscopicum</name>
    <dbReference type="NCBI Taxonomy" id="703497"/>
    <lineage>
        <taxon>Eukaryota</taxon>
        <taxon>Fungi</taxon>
        <taxon>Dikarya</taxon>
        <taxon>Ascomycota</taxon>
        <taxon>Pezizomycotina</taxon>
        <taxon>Dothideomycetes</taxon>
        <taxon>Dothideomycetes incertae sedis</taxon>
        <taxon>Microthyriales</taxon>
        <taxon>Microthyriaceae</taxon>
        <taxon>Microthyrium</taxon>
    </lineage>
</organism>
<accession>A0A6A6U8X8</accession>
<dbReference type="EMBL" id="MU004236">
    <property type="protein sequence ID" value="KAF2668725.1"/>
    <property type="molecule type" value="Genomic_DNA"/>
</dbReference>
<evidence type="ECO:0000256" key="1">
    <source>
        <dbReference type="SAM" id="Coils"/>
    </source>
</evidence>
<sequence>MEDVIVELGENVDGTVKLADEYDGMIEDEIVRLDAVVVEEFASKDSDNDEIVELADEANEELDIIDEEGVIRLADTEADELAAMTEEDAVELCENETEELDDSVEATIKLAEDEIDELKRTFDEADADKELMEEVVLIVELAMANDKLLDTIVLDAVIELELKEVELPTDEVVDDSEELVNTLAEDVAVELVDETMTVEGTILVPDEVTDDDVEETMALDDEIAP</sequence>
<name>A0A6A6U8X8_9PEZI</name>
<reference evidence="2" key="1">
    <citation type="journal article" date="2020" name="Stud. Mycol.">
        <title>101 Dothideomycetes genomes: a test case for predicting lifestyles and emergence of pathogens.</title>
        <authorList>
            <person name="Haridas S."/>
            <person name="Albert R."/>
            <person name="Binder M."/>
            <person name="Bloem J."/>
            <person name="Labutti K."/>
            <person name="Salamov A."/>
            <person name="Andreopoulos B."/>
            <person name="Baker S."/>
            <person name="Barry K."/>
            <person name="Bills G."/>
            <person name="Bluhm B."/>
            <person name="Cannon C."/>
            <person name="Castanera R."/>
            <person name="Culley D."/>
            <person name="Daum C."/>
            <person name="Ezra D."/>
            <person name="Gonzalez J."/>
            <person name="Henrissat B."/>
            <person name="Kuo A."/>
            <person name="Liang C."/>
            <person name="Lipzen A."/>
            <person name="Lutzoni F."/>
            <person name="Magnuson J."/>
            <person name="Mondo S."/>
            <person name="Nolan M."/>
            <person name="Ohm R."/>
            <person name="Pangilinan J."/>
            <person name="Park H.-J."/>
            <person name="Ramirez L."/>
            <person name="Alfaro M."/>
            <person name="Sun H."/>
            <person name="Tritt A."/>
            <person name="Yoshinaga Y."/>
            <person name="Zwiers L.-H."/>
            <person name="Turgeon B."/>
            <person name="Goodwin S."/>
            <person name="Spatafora J."/>
            <person name="Crous P."/>
            <person name="Grigoriev I."/>
        </authorList>
    </citation>
    <scope>NUCLEOTIDE SEQUENCE</scope>
    <source>
        <strain evidence="2">CBS 115976</strain>
    </source>
</reference>
<dbReference type="Proteomes" id="UP000799302">
    <property type="component" value="Unassembled WGS sequence"/>
</dbReference>
<feature type="coiled-coil region" evidence="1">
    <location>
        <begin position="101"/>
        <end position="135"/>
    </location>
</feature>
<evidence type="ECO:0000313" key="2">
    <source>
        <dbReference type="EMBL" id="KAF2668725.1"/>
    </source>
</evidence>
<keyword evidence="1" id="KW-0175">Coiled coil</keyword>
<gene>
    <name evidence="2" type="ORF">BT63DRAFT_456366</name>
</gene>
<keyword evidence="3" id="KW-1185">Reference proteome</keyword>
<proteinExistence type="predicted"/>
<dbReference type="AlphaFoldDB" id="A0A6A6U8X8"/>
<evidence type="ECO:0000313" key="3">
    <source>
        <dbReference type="Proteomes" id="UP000799302"/>
    </source>
</evidence>